<comment type="caution">
    <text evidence="2">The sequence shown here is derived from an EMBL/GenBank/DDBJ whole genome shotgun (WGS) entry which is preliminary data.</text>
</comment>
<sequence length="80" mass="8524">MSTPYAAVRPGVSRTPGRPAQPRRRRPRPCNVPTGPHALNYARTFPCGPRCSTHSPAAVAGKPEPTPGPGIPAYRTEARP</sequence>
<evidence type="ECO:0000313" key="3">
    <source>
        <dbReference type="Proteomes" id="UP001500443"/>
    </source>
</evidence>
<feature type="region of interest" description="Disordered" evidence="1">
    <location>
        <begin position="1"/>
        <end position="37"/>
    </location>
</feature>
<reference evidence="3" key="1">
    <citation type="journal article" date="2019" name="Int. J. Syst. Evol. Microbiol.">
        <title>The Global Catalogue of Microorganisms (GCM) 10K type strain sequencing project: providing services to taxonomists for standard genome sequencing and annotation.</title>
        <authorList>
            <consortium name="The Broad Institute Genomics Platform"/>
            <consortium name="The Broad Institute Genome Sequencing Center for Infectious Disease"/>
            <person name="Wu L."/>
            <person name="Ma J."/>
        </authorList>
    </citation>
    <scope>NUCLEOTIDE SEQUENCE [LARGE SCALE GENOMIC DNA]</scope>
    <source>
        <strain evidence="3">JCM 15481</strain>
    </source>
</reference>
<protein>
    <submittedName>
        <fullName evidence="2">Uncharacterized protein</fullName>
    </submittedName>
</protein>
<evidence type="ECO:0000313" key="2">
    <source>
        <dbReference type="EMBL" id="GAA2108865.1"/>
    </source>
</evidence>
<accession>A0ABP5J130</accession>
<keyword evidence="3" id="KW-1185">Reference proteome</keyword>
<feature type="region of interest" description="Disordered" evidence="1">
    <location>
        <begin position="52"/>
        <end position="80"/>
    </location>
</feature>
<dbReference type="Proteomes" id="UP001500443">
    <property type="component" value="Unassembled WGS sequence"/>
</dbReference>
<name>A0ABP5J130_9ACTN</name>
<proteinExistence type="predicted"/>
<evidence type="ECO:0000256" key="1">
    <source>
        <dbReference type="SAM" id="MobiDB-lite"/>
    </source>
</evidence>
<organism evidence="2 3">
    <name type="scientific">Streptomyces synnematoformans</name>
    <dbReference type="NCBI Taxonomy" id="415721"/>
    <lineage>
        <taxon>Bacteria</taxon>
        <taxon>Bacillati</taxon>
        <taxon>Actinomycetota</taxon>
        <taxon>Actinomycetes</taxon>
        <taxon>Kitasatosporales</taxon>
        <taxon>Streptomycetaceae</taxon>
        <taxon>Streptomyces</taxon>
    </lineage>
</organism>
<gene>
    <name evidence="2" type="ORF">GCM10009802_04930</name>
</gene>
<dbReference type="EMBL" id="BAAAPF010000004">
    <property type="protein sequence ID" value="GAA2108865.1"/>
    <property type="molecule type" value="Genomic_DNA"/>
</dbReference>